<dbReference type="Pfam" id="PF00172">
    <property type="entry name" value="Zn_clus"/>
    <property type="match status" value="1"/>
</dbReference>
<protein>
    <submittedName>
        <fullName evidence="8">C6 transcription factor domain-containing protein</fullName>
    </submittedName>
</protein>
<dbReference type="GO" id="GO:0003677">
    <property type="term" value="F:DNA binding"/>
    <property type="evidence" value="ECO:0007669"/>
    <property type="project" value="InterPro"/>
</dbReference>
<dbReference type="Proteomes" id="UP000703269">
    <property type="component" value="Unassembled WGS sequence"/>
</dbReference>
<dbReference type="SUPFAM" id="SSF57701">
    <property type="entry name" value="Zn2/Cys6 DNA-binding domain"/>
    <property type="match status" value="1"/>
</dbReference>
<dbReference type="InterPro" id="IPR050815">
    <property type="entry name" value="TF_fung"/>
</dbReference>
<dbReference type="InterPro" id="IPR036864">
    <property type="entry name" value="Zn2-C6_fun-type_DNA-bd_sf"/>
</dbReference>
<evidence type="ECO:0000313" key="8">
    <source>
        <dbReference type="EMBL" id="GJE90909.1"/>
    </source>
</evidence>
<dbReference type="OrthoDB" id="2309723at2759"/>
<dbReference type="CDD" id="cd12148">
    <property type="entry name" value="fungal_TF_MHR"/>
    <property type="match status" value="1"/>
</dbReference>
<evidence type="ECO:0000256" key="3">
    <source>
        <dbReference type="ARBA" id="ARBA00023015"/>
    </source>
</evidence>
<feature type="region of interest" description="Disordered" evidence="6">
    <location>
        <begin position="1"/>
        <end position="23"/>
    </location>
</feature>
<dbReference type="Pfam" id="PF04082">
    <property type="entry name" value="Fungal_trans"/>
    <property type="match status" value="1"/>
</dbReference>
<dbReference type="InterPro" id="IPR001138">
    <property type="entry name" value="Zn2Cys6_DnaBD"/>
</dbReference>
<reference evidence="8 9" key="1">
    <citation type="submission" date="2021-08" db="EMBL/GenBank/DDBJ databases">
        <title>Draft Genome Sequence of Phanerochaete sordida strain YK-624.</title>
        <authorList>
            <person name="Mori T."/>
            <person name="Dohra H."/>
            <person name="Suzuki T."/>
            <person name="Kawagishi H."/>
            <person name="Hirai H."/>
        </authorList>
    </citation>
    <scope>NUCLEOTIDE SEQUENCE [LARGE SCALE GENOMIC DNA]</scope>
    <source>
        <strain evidence="8 9">YK-624</strain>
    </source>
</reference>
<evidence type="ECO:0000313" key="9">
    <source>
        <dbReference type="Proteomes" id="UP000703269"/>
    </source>
</evidence>
<dbReference type="AlphaFoldDB" id="A0A9P3LDT4"/>
<evidence type="ECO:0000256" key="6">
    <source>
        <dbReference type="SAM" id="MobiDB-lite"/>
    </source>
</evidence>
<dbReference type="GO" id="GO:0000981">
    <property type="term" value="F:DNA-binding transcription factor activity, RNA polymerase II-specific"/>
    <property type="evidence" value="ECO:0007669"/>
    <property type="project" value="InterPro"/>
</dbReference>
<evidence type="ECO:0000259" key="7">
    <source>
        <dbReference type="PROSITE" id="PS50048"/>
    </source>
</evidence>
<evidence type="ECO:0000256" key="4">
    <source>
        <dbReference type="ARBA" id="ARBA00023163"/>
    </source>
</evidence>
<sequence length="612" mass="66112">MPSDHSPPSGSARQPGPATYSRAPKGKACLNCRRRKLKCDCAHPVCSQCVRFGRERDCEYSEKDQKTRTELLEEHIADLKARIIELEGGGGGGSAPPVGTAHSNDYTSWPGLFDDADFADLAITAQPAGHAVSPRSSPELVARNYPIPTYAEAQTLLDAFLPYAQEFGFFLNTARFLSRVSSQLGGVPSVLDGYTPAFEPVDESDPLLAAVFVWGAALCADEDLKARQSAFLARALHQAASSGAGHMRRPHVLHAVQAHVLLANYLYAAGQFADGRRQTADAAALVLAHRLHKIRSPRLHQDRARLGLVHAADAELALRAPADLVEEGERTHAFWQVFVLDKTWAAVLGVPSLLVADGTLGAEIDTPWPLAAEQYRDGDLPLDYGTTGQTLQNFTSTHDIRTAARLSPLGLRARAAALLYRAMWYASVSGADTTARERHAMAFEATDSLLDKFVVSLPSLDTAGAQLPPDVHRHLAVTHCIARLAVVQLHHPFFDGELKSAAKCMSACKAIVAGVEAVPAGVLTHADPLLPVIITVPAQFITAELVNIEAAKVSVPKRPLMLCVSPYVLASHIEEAQELIRRISRDSRLTVLQLEAVNAIKSVLIGTDYQRP</sequence>
<dbReference type="PROSITE" id="PS50048">
    <property type="entry name" value="ZN2_CY6_FUNGAL_2"/>
    <property type="match status" value="1"/>
</dbReference>
<keyword evidence="4" id="KW-0804">Transcription</keyword>
<feature type="compositionally biased region" description="Polar residues" evidence="6">
    <location>
        <begin position="1"/>
        <end position="12"/>
    </location>
</feature>
<name>A0A9P3LDT4_9APHY</name>
<feature type="domain" description="Zn(2)-C6 fungal-type" evidence="7">
    <location>
        <begin position="28"/>
        <end position="60"/>
    </location>
</feature>
<proteinExistence type="predicted"/>
<dbReference type="Gene3D" id="4.10.240.10">
    <property type="entry name" value="Zn(2)-C6 fungal-type DNA-binding domain"/>
    <property type="match status" value="1"/>
</dbReference>
<keyword evidence="3" id="KW-0805">Transcription regulation</keyword>
<organism evidence="8 9">
    <name type="scientific">Phanerochaete sordida</name>
    <dbReference type="NCBI Taxonomy" id="48140"/>
    <lineage>
        <taxon>Eukaryota</taxon>
        <taxon>Fungi</taxon>
        <taxon>Dikarya</taxon>
        <taxon>Basidiomycota</taxon>
        <taxon>Agaricomycotina</taxon>
        <taxon>Agaricomycetes</taxon>
        <taxon>Polyporales</taxon>
        <taxon>Phanerochaetaceae</taxon>
        <taxon>Phanerochaete</taxon>
    </lineage>
</organism>
<keyword evidence="2" id="KW-0479">Metal-binding</keyword>
<evidence type="ECO:0000256" key="2">
    <source>
        <dbReference type="ARBA" id="ARBA00022723"/>
    </source>
</evidence>
<gene>
    <name evidence="8" type="ORF">PsYK624_070550</name>
</gene>
<keyword evidence="9" id="KW-1185">Reference proteome</keyword>
<accession>A0A9P3LDT4</accession>
<dbReference type="PANTHER" id="PTHR47338:SF29">
    <property type="entry name" value="ZN(2)-C6 FUNGAL-TYPE DOMAIN-CONTAINING PROTEIN"/>
    <property type="match status" value="1"/>
</dbReference>
<comment type="subcellular location">
    <subcellularLocation>
        <location evidence="1">Nucleus</location>
    </subcellularLocation>
</comment>
<dbReference type="InterPro" id="IPR007219">
    <property type="entry name" value="XnlR_reg_dom"/>
</dbReference>
<comment type="caution">
    <text evidence="8">The sequence shown here is derived from an EMBL/GenBank/DDBJ whole genome shotgun (WGS) entry which is preliminary data.</text>
</comment>
<dbReference type="GO" id="GO:0008270">
    <property type="term" value="F:zinc ion binding"/>
    <property type="evidence" value="ECO:0007669"/>
    <property type="project" value="InterPro"/>
</dbReference>
<dbReference type="PANTHER" id="PTHR47338">
    <property type="entry name" value="ZN(II)2CYS6 TRANSCRIPTION FACTOR (EUROFUNG)-RELATED"/>
    <property type="match status" value="1"/>
</dbReference>
<dbReference type="GO" id="GO:0006351">
    <property type="term" value="P:DNA-templated transcription"/>
    <property type="evidence" value="ECO:0007669"/>
    <property type="project" value="InterPro"/>
</dbReference>
<dbReference type="CDD" id="cd00067">
    <property type="entry name" value="GAL4"/>
    <property type="match status" value="1"/>
</dbReference>
<dbReference type="EMBL" id="BPQB01000019">
    <property type="protein sequence ID" value="GJE90909.1"/>
    <property type="molecule type" value="Genomic_DNA"/>
</dbReference>
<evidence type="ECO:0000256" key="1">
    <source>
        <dbReference type="ARBA" id="ARBA00004123"/>
    </source>
</evidence>
<dbReference type="SMART" id="SM00066">
    <property type="entry name" value="GAL4"/>
    <property type="match status" value="1"/>
</dbReference>
<evidence type="ECO:0000256" key="5">
    <source>
        <dbReference type="ARBA" id="ARBA00023242"/>
    </source>
</evidence>
<keyword evidence="5" id="KW-0539">Nucleus</keyword>
<dbReference type="GO" id="GO:0005634">
    <property type="term" value="C:nucleus"/>
    <property type="evidence" value="ECO:0007669"/>
    <property type="project" value="UniProtKB-SubCell"/>
</dbReference>
<dbReference type="PROSITE" id="PS00463">
    <property type="entry name" value="ZN2_CY6_FUNGAL_1"/>
    <property type="match status" value="1"/>
</dbReference>